<dbReference type="EMBL" id="FXTU01000004">
    <property type="protein sequence ID" value="SMP23055.1"/>
    <property type="molecule type" value="Genomic_DNA"/>
</dbReference>
<keyword evidence="2 3" id="KW-0479">Metal-binding</keyword>
<evidence type="ECO:0000256" key="2">
    <source>
        <dbReference type="ARBA" id="ARBA00022723"/>
    </source>
</evidence>
<reference evidence="4" key="1">
    <citation type="submission" date="2017-05" db="EMBL/GenBank/DDBJ databases">
        <authorList>
            <person name="Varghese N."/>
            <person name="Submissions S."/>
        </authorList>
    </citation>
    <scope>NUCLEOTIDE SEQUENCE</scope>
    <source>
        <strain evidence="4">DSM 45262</strain>
    </source>
</reference>
<comment type="similarity">
    <text evidence="1">Belongs to the DinB family.</text>
</comment>
<dbReference type="InterPro" id="IPR007837">
    <property type="entry name" value="DinB"/>
</dbReference>
<keyword evidence="5" id="KW-1185">Reference proteome</keyword>
<accession>A0AA46AFZ9</accession>
<dbReference type="Gene3D" id="1.20.120.450">
    <property type="entry name" value="dinb family like domain"/>
    <property type="match status" value="1"/>
</dbReference>
<comment type="caution">
    <text evidence="4">The sequence shown here is derived from an EMBL/GenBank/DDBJ whole genome shotgun (WGS) entry which is preliminary data.</text>
</comment>
<dbReference type="InterPro" id="IPR034660">
    <property type="entry name" value="DinB/YfiT-like"/>
</dbReference>
<evidence type="ECO:0000256" key="3">
    <source>
        <dbReference type="PIRSR" id="PIRSR607837-1"/>
    </source>
</evidence>
<name>A0AA46AFZ9_9BACL</name>
<sequence length="158" mass="18033">MSKANGFVNSWLRHRLVILELLEQLQDEHLDYRPWEKGMSLKELVLHMLQSADMFVNSVIAGHFVSPAEPEKAVNTVAELRELAQALTDKNRQSLSSLPDEKFAAMVDVTKPFGRPLSGEVLLQMMRDHEIHHKGQLYTYARIVGVETLPLFVKLQLD</sequence>
<evidence type="ECO:0000313" key="4">
    <source>
        <dbReference type="EMBL" id="SMP23055.1"/>
    </source>
</evidence>
<dbReference type="Proteomes" id="UP001157946">
    <property type="component" value="Unassembled WGS sequence"/>
</dbReference>
<dbReference type="SUPFAM" id="SSF109854">
    <property type="entry name" value="DinB/YfiT-like putative metalloenzymes"/>
    <property type="match status" value="1"/>
</dbReference>
<proteinExistence type="inferred from homology"/>
<dbReference type="GO" id="GO:0046872">
    <property type="term" value="F:metal ion binding"/>
    <property type="evidence" value="ECO:0007669"/>
    <property type="project" value="UniProtKB-KW"/>
</dbReference>
<dbReference type="RefSeq" id="WP_102993351.1">
    <property type="nucleotide sequence ID" value="NZ_FXTU01000004.1"/>
</dbReference>
<feature type="binding site" evidence="3">
    <location>
        <position position="133"/>
    </location>
    <ligand>
        <name>a divalent metal cation</name>
        <dbReference type="ChEBI" id="CHEBI:60240"/>
    </ligand>
</feature>
<gene>
    <name evidence="4" type="ORF">SAMN06265361_104144</name>
</gene>
<protein>
    <submittedName>
        <fullName evidence="4">Uncharacterized damage-inducible protein DinB (Forms a four-helix bundle)</fullName>
    </submittedName>
</protein>
<evidence type="ECO:0000256" key="1">
    <source>
        <dbReference type="ARBA" id="ARBA00008635"/>
    </source>
</evidence>
<evidence type="ECO:0000313" key="5">
    <source>
        <dbReference type="Proteomes" id="UP001157946"/>
    </source>
</evidence>
<dbReference type="Pfam" id="PF05163">
    <property type="entry name" value="DinB"/>
    <property type="match status" value="1"/>
</dbReference>
<organism evidence="4 5">
    <name type="scientific">Laceyella tengchongensis</name>
    <dbReference type="NCBI Taxonomy" id="574699"/>
    <lineage>
        <taxon>Bacteria</taxon>
        <taxon>Bacillati</taxon>
        <taxon>Bacillota</taxon>
        <taxon>Bacilli</taxon>
        <taxon>Bacillales</taxon>
        <taxon>Thermoactinomycetaceae</taxon>
        <taxon>Laceyella</taxon>
    </lineage>
</organism>
<feature type="binding site" evidence="3">
    <location>
        <position position="129"/>
    </location>
    <ligand>
        <name>a divalent metal cation</name>
        <dbReference type="ChEBI" id="CHEBI:60240"/>
    </ligand>
</feature>
<feature type="binding site" evidence="3">
    <location>
        <position position="47"/>
    </location>
    <ligand>
        <name>a divalent metal cation</name>
        <dbReference type="ChEBI" id="CHEBI:60240"/>
    </ligand>
</feature>
<dbReference type="AlphaFoldDB" id="A0AA46AFZ9"/>